<proteinExistence type="predicted"/>
<protein>
    <submittedName>
        <fullName evidence="2">Uncharacterized protein</fullName>
    </submittedName>
</protein>
<dbReference type="RefSeq" id="WP_207724513.1">
    <property type="nucleotide sequence ID" value="NZ_JACOPL010000024.1"/>
</dbReference>
<sequence length="133" mass="14659">RCIVLLRGQYPMLLYKITPPEFTDYGKLRPASIHDYPPDRPDGADGTADTSHPKTGDGPKAGSPEAGSAVPPPELPAEPKSPYSDLLQPDDPDQEDDMPDHTTFIPTDDQIDQYQQELDRNNELDNESEDAAL</sequence>
<feature type="compositionally biased region" description="Low complexity" evidence="1">
    <location>
        <begin position="78"/>
        <end position="87"/>
    </location>
</feature>
<feature type="non-terminal residue" evidence="2">
    <location>
        <position position="1"/>
    </location>
</feature>
<name>A0A923RX69_9FIRM</name>
<dbReference type="AlphaFoldDB" id="A0A923RX69"/>
<evidence type="ECO:0000313" key="3">
    <source>
        <dbReference type="Proteomes" id="UP000606499"/>
    </source>
</evidence>
<comment type="caution">
    <text evidence="2">The sequence shown here is derived from an EMBL/GenBank/DDBJ whole genome shotgun (WGS) entry which is preliminary data.</text>
</comment>
<organism evidence="2 3">
    <name type="scientific">Agathobaculum faecis</name>
    <dbReference type="NCBI Taxonomy" id="2763013"/>
    <lineage>
        <taxon>Bacteria</taxon>
        <taxon>Bacillati</taxon>
        <taxon>Bacillota</taxon>
        <taxon>Clostridia</taxon>
        <taxon>Eubacteriales</taxon>
        <taxon>Butyricicoccaceae</taxon>
        <taxon>Agathobaculum</taxon>
    </lineage>
</organism>
<dbReference type="Proteomes" id="UP000606499">
    <property type="component" value="Unassembled WGS sequence"/>
</dbReference>
<feature type="compositionally biased region" description="Acidic residues" evidence="1">
    <location>
        <begin position="88"/>
        <end position="98"/>
    </location>
</feature>
<gene>
    <name evidence="2" type="ORF">H8S45_14650</name>
</gene>
<accession>A0A923RX69</accession>
<feature type="compositionally biased region" description="Acidic residues" evidence="1">
    <location>
        <begin position="124"/>
        <end position="133"/>
    </location>
</feature>
<keyword evidence="3" id="KW-1185">Reference proteome</keyword>
<reference evidence="2" key="1">
    <citation type="submission" date="2020-08" db="EMBL/GenBank/DDBJ databases">
        <title>Genome public.</title>
        <authorList>
            <person name="Liu C."/>
            <person name="Sun Q."/>
        </authorList>
    </citation>
    <scope>NUCLEOTIDE SEQUENCE</scope>
    <source>
        <strain evidence="2">NSJ-28</strain>
    </source>
</reference>
<evidence type="ECO:0000256" key="1">
    <source>
        <dbReference type="SAM" id="MobiDB-lite"/>
    </source>
</evidence>
<evidence type="ECO:0000313" key="2">
    <source>
        <dbReference type="EMBL" id="MBC5726689.1"/>
    </source>
</evidence>
<feature type="region of interest" description="Disordered" evidence="1">
    <location>
        <begin position="23"/>
        <end position="133"/>
    </location>
</feature>
<dbReference type="EMBL" id="JACOPL010000024">
    <property type="protein sequence ID" value="MBC5726689.1"/>
    <property type="molecule type" value="Genomic_DNA"/>
</dbReference>